<keyword evidence="4 8" id="KW-0479">Metal-binding</keyword>
<dbReference type="SUPFAM" id="SSF48264">
    <property type="entry name" value="Cytochrome P450"/>
    <property type="match status" value="1"/>
</dbReference>
<proteinExistence type="inferred from homology"/>
<dbReference type="InterPro" id="IPR001128">
    <property type="entry name" value="Cyt_P450"/>
</dbReference>
<evidence type="ECO:0000256" key="7">
    <source>
        <dbReference type="ARBA" id="ARBA00023033"/>
    </source>
</evidence>
<evidence type="ECO:0000313" key="9">
    <source>
        <dbReference type="EMBL" id="ATL68351.1"/>
    </source>
</evidence>
<dbReference type="FunFam" id="1.10.630.10:FF:000018">
    <property type="entry name" value="Cytochrome P450 monooxygenase"/>
    <property type="match status" value="1"/>
</dbReference>
<evidence type="ECO:0000256" key="2">
    <source>
        <dbReference type="ARBA" id="ARBA00010617"/>
    </source>
</evidence>
<dbReference type="InterPro" id="IPR002397">
    <property type="entry name" value="Cyt_P450_B"/>
</dbReference>
<evidence type="ECO:0000313" key="10">
    <source>
        <dbReference type="Proteomes" id="UP000221961"/>
    </source>
</evidence>
<dbReference type="GO" id="GO:0004497">
    <property type="term" value="F:monooxygenase activity"/>
    <property type="evidence" value="ECO:0007669"/>
    <property type="project" value="UniProtKB-KW"/>
</dbReference>
<organism evidence="9 10">
    <name type="scientific">Nocardia terpenica</name>
    <dbReference type="NCBI Taxonomy" id="455432"/>
    <lineage>
        <taxon>Bacteria</taxon>
        <taxon>Bacillati</taxon>
        <taxon>Actinomycetota</taxon>
        <taxon>Actinomycetes</taxon>
        <taxon>Mycobacteriales</taxon>
        <taxon>Nocardiaceae</taxon>
        <taxon>Nocardia</taxon>
    </lineage>
</organism>
<dbReference type="Pfam" id="PF00067">
    <property type="entry name" value="p450"/>
    <property type="match status" value="2"/>
</dbReference>
<comment type="cofactor">
    <cofactor evidence="1">
        <name>heme</name>
        <dbReference type="ChEBI" id="CHEBI:30413"/>
    </cofactor>
</comment>
<keyword evidence="7 8" id="KW-0503">Monooxygenase</keyword>
<dbReference type="PRINTS" id="PR00385">
    <property type="entry name" value="P450"/>
</dbReference>
<evidence type="ECO:0000256" key="5">
    <source>
        <dbReference type="ARBA" id="ARBA00023002"/>
    </source>
</evidence>
<keyword evidence="5 8" id="KW-0560">Oxidoreductase</keyword>
<sequence>MNTPVTEPVPLDLERTDPLRPVPEILRRLSQEPVRRMRFPNGGVAWLVTGHALARQVLGDSARFTTVKDGTQPGRQHNPLPSLPSPAFLLGVDGDLHRRYRAMVNGEFTVRRMTALRPRVREIVDRCLDEVAAAPQPVDLVSTFCLLVPSLVIADLVGVAPEHRPAFQEAALGLLGLHATVRSRDTAIAHLGAILDEVIDARARQPRDDFVSRLLADQPDLARAEVRNFCVVFLVAGHETTANAAGIAVSVLLEHPEQLALFRENPERERQFVHEMLRYQGAIGDGGGLMRRALVDVELGGQRIAAGEWVAVSLAGANLDPAVCPHAARLDLDRSPAPYLTFGFGEHVCLGQNLAKMELEVMLTTLFTRFPALRLAVPAHELPWRTESVVRGYRRLPVHY</sequence>
<dbReference type="KEGG" id="ntp:CRH09_21375"/>
<dbReference type="AlphaFoldDB" id="A0A291RL65"/>
<dbReference type="RefSeq" id="WP_098695448.1">
    <property type="nucleotide sequence ID" value="NZ_CP023778.1"/>
</dbReference>
<dbReference type="EMBL" id="CP023778">
    <property type="protein sequence ID" value="ATL68351.1"/>
    <property type="molecule type" value="Genomic_DNA"/>
</dbReference>
<protein>
    <submittedName>
        <fullName evidence="9">Cytochrome P450</fullName>
    </submittedName>
</protein>
<evidence type="ECO:0000256" key="8">
    <source>
        <dbReference type="RuleBase" id="RU000461"/>
    </source>
</evidence>
<comment type="similarity">
    <text evidence="2 8">Belongs to the cytochrome P450 family.</text>
</comment>
<dbReference type="PANTHER" id="PTHR46696:SF1">
    <property type="entry name" value="CYTOCHROME P450 YJIB-RELATED"/>
    <property type="match status" value="1"/>
</dbReference>
<gene>
    <name evidence="9" type="ORF">CRH09_21375</name>
</gene>
<dbReference type="Gene3D" id="1.10.630.10">
    <property type="entry name" value="Cytochrome P450"/>
    <property type="match status" value="1"/>
</dbReference>
<dbReference type="PANTHER" id="PTHR46696">
    <property type="entry name" value="P450, PUTATIVE (EUROFUNG)-RELATED"/>
    <property type="match status" value="1"/>
</dbReference>
<evidence type="ECO:0000256" key="1">
    <source>
        <dbReference type="ARBA" id="ARBA00001971"/>
    </source>
</evidence>
<dbReference type="Proteomes" id="UP000221961">
    <property type="component" value="Chromosome"/>
</dbReference>
<dbReference type="GO" id="GO:0016705">
    <property type="term" value="F:oxidoreductase activity, acting on paired donors, with incorporation or reduction of molecular oxygen"/>
    <property type="evidence" value="ECO:0007669"/>
    <property type="project" value="InterPro"/>
</dbReference>
<evidence type="ECO:0000256" key="6">
    <source>
        <dbReference type="ARBA" id="ARBA00023004"/>
    </source>
</evidence>
<evidence type="ECO:0000256" key="3">
    <source>
        <dbReference type="ARBA" id="ARBA00022617"/>
    </source>
</evidence>
<keyword evidence="6 8" id="KW-0408">Iron</keyword>
<dbReference type="GO" id="GO:0020037">
    <property type="term" value="F:heme binding"/>
    <property type="evidence" value="ECO:0007669"/>
    <property type="project" value="InterPro"/>
</dbReference>
<dbReference type="PROSITE" id="PS00086">
    <property type="entry name" value="CYTOCHROME_P450"/>
    <property type="match status" value="1"/>
</dbReference>
<dbReference type="GeneID" id="88359906"/>
<reference evidence="9 10" key="1">
    <citation type="submission" date="2017-10" db="EMBL/GenBank/DDBJ databases">
        <title>Comparative genomics between pathogenic Norcardia.</title>
        <authorList>
            <person name="Zeng L."/>
        </authorList>
    </citation>
    <scope>NUCLEOTIDE SEQUENCE [LARGE SCALE GENOMIC DNA]</scope>
    <source>
        <strain evidence="9 10">NC_YFY_NT001</strain>
    </source>
</reference>
<accession>A0A291RL65</accession>
<dbReference type="InterPro" id="IPR036396">
    <property type="entry name" value="Cyt_P450_sf"/>
</dbReference>
<dbReference type="GO" id="GO:0005506">
    <property type="term" value="F:iron ion binding"/>
    <property type="evidence" value="ECO:0007669"/>
    <property type="project" value="InterPro"/>
</dbReference>
<dbReference type="InterPro" id="IPR017972">
    <property type="entry name" value="Cyt_P450_CS"/>
</dbReference>
<dbReference type="PRINTS" id="PR00359">
    <property type="entry name" value="BP450"/>
</dbReference>
<evidence type="ECO:0000256" key="4">
    <source>
        <dbReference type="ARBA" id="ARBA00022723"/>
    </source>
</evidence>
<dbReference type="CDD" id="cd11030">
    <property type="entry name" value="CYP105-like"/>
    <property type="match status" value="1"/>
</dbReference>
<name>A0A291RL65_9NOCA</name>
<keyword evidence="3 8" id="KW-0349">Heme</keyword>